<name>A0A4P8HVL9_9BURK</name>
<evidence type="ECO:0000313" key="5">
    <source>
        <dbReference type="Proteomes" id="UP000298763"/>
    </source>
</evidence>
<evidence type="ECO:0000313" key="3">
    <source>
        <dbReference type="EMBL" id="MBB3225296.1"/>
    </source>
</evidence>
<feature type="signal peptide" evidence="1">
    <location>
        <begin position="1"/>
        <end position="22"/>
    </location>
</feature>
<dbReference type="OrthoDB" id="8559815at2"/>
<dbReference type="AlphaFoldDB" id="A0A4P8HVL9"/>
<keyword evidence="1" id="KW-0732">Signal</keyword>
<dbReference type="EMBL" id="JACHXS010000019">
    <property type="protein sequence ID" value="MBB3225296.1"/>
    <property type="molecule type" value="Genomic_DNA"/>
</dbReference>
<dbReference type="Proteomes" id="UP000298763">
    <property type="component" value="Chromosome"/>
</dbReference>
<dbReference type="Pfam" id="PF07589">
    <property type="entry name" value="PEP-CTERM"/>
    <property type="match status" value="1"/>
</dbReference>
<accession>A0A4P8HVL9</accession>
<sequence>MKKLIGSGLLAAAVVAPLHVSAADTVDWVNWTGLAGTAVQNGNTVDVTFSDTSLGLTHADYYTGEAAYISSEVTNGPGTDGMFSFVGGTNVVHHLHFSEAVLNPYLAIVSLGRDSSPASFAFSNVASITLVSEGDGYFGDGELSISGGTVTGLEGHGVVRLNGSFTDLYFTTPQNEYWYGASIGIPVVAVPEPSTWGMLAVGGAMLGMLGRRRKNDKLEQSA</sequence>
<dbReference type="NCBIfam" id="TIGR02595">
    <property type="entry name" value="PEP_CTERM"/>
    <property type="match status" value="1"/>
</dbReference>
<dbReference type="Proteomes" id="UP000584325">
    <property type="component" value="Unassembled WGS sequence"/>
</dbReference>
<dbReference type="InterPro" id="IPR013424">
    <property type="entry name" value="Ice-binding_C"/>
</dbReference>
<evidence type="ECO:0000259" key="2">
    <source>
        <dbReference type="Pfam" id="PF07589"/>
    </source>
</evidence>
<dbReference type="EMBL" id="CP040017">
    <property type="protein sequence ID" value="QCP12892.1"/>
    <property type="molecule type" value="Genomic_DNA"/>
</dbReference>
<organism evidence="3 6">
    <name type="scientific">Pseudoduganella umbonata</name>
    <dbReference type="NCBI Taxonomy" id="864828"/>
    <lineage>
        <taxon>Bacteria</taxon>
        <taxon>Pseudomonadati</taxon>
        <taxon>Pseudomonadota</taxon>
        <taxon>Betaproteobacteria</taxon>
        <taxon>Burkholderiales</taxon>
        <taxon>Oxalobacteraceae</taxon>
        <taxon>Telluria group</taxon>
        <taxon>Pseudoduganella</taxon>
    </lineage>
</organism>
<evidence type="ECO:0000313" key="6">
    <source>
        <dbReference type="Proteomes" id="UP000584325"/>
    </source>
</evidence>
<keyword evidence="5" id="KW-1185">Reference proteome</keyword>
<proteinExistence type="predicted"/>
<feature type="chain" id="PRO_5044607557" evidence="1">
    <location>
        <begin position="23"/>
        <end position="222"/>
    </location>
</feature>
<gene>
    <name evidence="4" type="ORF">FCL38_22440</name>
    <name evidence="3" type="ORF">FHS02_006167</name>
</gene>
<evidence type="ECO:0000256" key="1">
    <source>
        <dbReference type="SAM" id="SignalP"/>
    </source>
</evidence>
<reference evidence="3 6" key="2">
    <citation type="submission" date="2020-08" db="EMBL/GenBank/DDBJ databases">
        <title>Genomic Encyclopedia of Type Strains, Phase III (KMG-III): the genomes of soil and plant-associated and newly described type strains.</title>
        <authorList>
            <person name="Whitman W."/>
        </authorList>
    </citation>
    <scope>NUCLEOTIDE SEQUENCE [LARGE SCALE GENOMIC DNA]</scope>
    <source>
        <strain evidence="3 6">CECT 7753</strain>
    </source>
</reference>
<feature type="domain" description="Ice-binding protein C-terminal" evidence="2">
    <location>
        <begin position="189"/>
        <end position="213"/>
    </location>
</feature>
<evidence type="ECO:0000313" key="4">
    <source>
        <dbReference type="EMBL" id="QCP12892.1"/>
    </source>
</evidence>
<protein>
    <submittedName>
        <fullName evidence="4">PEP-CTERM sorting domain-containing protein</fullName>
    </submittedName>
</protein>
<dbReference type="RefSeq" id="WP_137315713.1">
    <property type="nucleotide sequence ID" value="NZ_CP040017.1"/>
</dbReference>
<reference evidence="4 5" key="1">
    <citation type="submission" date="2019-05" db="EMBL/GenBank/DDBJ databases">
        <title>Draft Genome Sequences of Six Type Strains of the Genus Massilia.</title>
        <authorList>
            <person name="Miess H."/>
            <person name="Frediansyhah A."/>
            <person name="Gross H."/>
        </authorList>
    </citation>
    <scope>NUCLEOTIDE SEQUENCE [LARGE SCALE GENOMIC DNA]</scope>
    <source>
        <strain evidence="4 5">DSMZ 26121</strain>
    </source>
</reference>